<proteinExistence type="predicted"/>
<accession>A0A164QI56</accession>
<organism evidence="1 2">
    <name type="scientific">Daphnia magna</name>
    <dbReference type="NCBI Taxonomy" id="35525"/>
    <lineage>
        <taxon>Eukaryota</taxon>
        <taxon>Metazoa</taxon>
        <taxon>Ecdysozoa</taxon>
        <taxon>Arthropoda</taxon>
        <taxon>Crustacea</taxon>
        <taxon>Branchiopoda</taxon>
        <taxon>Diplostraca</taxon>
        <taxon>Cladocera</taxon>
        <taxon>Anomopoda</taxon>
        <taxon>Daphniidae</taxon>
        <taxon>Daphnia</taxon>
    </lineage>
</organism>
<comment type="caution">
    <text evidence="1">The sequence shown here is derived from an EMBL/GenBank/DDBJ whole genome shotgun (WGS) entry which is preliminary data.</text>
</comment>
<keyword evidence="2" id="KW-1185">Reference proteome</keyword>
<protein>
    <submittedName>
        <fullName evidence="1">Uncharacterized protein</fullName>
    </submittedName>
</protein>
<evidence type="ECO:0000313" key="1">
    <source>
        <dbReference type="EMBL" id="KZS07775.1"/>
    </source>
</evidence>
<reference evidence="1 2" key="1">
    <citation type="submission" date="2016-03" db="EMBL/GenBank/DDBJ databases">
        <title>EvidentialGene: Evidence-directed Construction of Genes on Genomes.</title>
        <authorList>
            <person name="Gilbert D.G."/>
            <person name="Choi J.-H."/>
            <person name="Mockaitis K."/>
            <person name="Colbourne J."/>
            <person name="Pfrender M."/>
        </authorList>
    </citation>
    <scope>NUCLEOTIDE SEQUENCE [LARGE SCALE GENOMIC DNA]</scope>
    <source>
        <strain evidence="1 2">Xinb3</strain>
        <tissue evidence="1">Complete organism</tissue>
    </source>
</reference>
<evidence type="ECO:0000313" key="2">
    <source>
        <dbReference type="Proteomes" id="UP000076858"/>
    </source>
</evidence>
<sequence>MMTFNSAGKRYDDTTATSQLLIGMQNDKKKGGDLEIAHTN</sequence>
<name>A0A164QI56_9CRUS</name>
<gene>
    <name evidence="1" type="ORF">APZ42_028437</name>
</gene>
<dbReference type="EMBL" id="LRGB01002394">
    <property type="protein sequence ID" value="KZS07775.1"/>
    <property type="molecule type" value="Genomic_DNA"/>
</dbReference>
<dbReference type="AlphaFoldDB" id="A0A164QI56"/>
<dbReference type="Proteomes" id="UP000076858">
    <property type="component" value="Unassembled WGS sequence"/>
</dbReference>